<protein>
    <submittedName>
        <fullName evidence="1">Uncharacterized protein</fullName>
    </submittedName>
</protein>
<accession>A0A0F7KJQ5</accession>
<proteinExistence type="predicted"/>
<evidence type="ECO:0000313" key="4">
    <source>
        <dbReference type="Proteomes" id="UP000324176"/>
    </source>
</evidence>
<reference evidence="1 3" key="2">
    <citation type="journal article" date="2016" name="Genome Announc.">
        <title>Genome Sequence of Nitrosomonas communis Strain Nm2, a Mesophilic Ammonia-Oxidizing Bacterium Isolated from Mediterranean Soil.</title>
        <authorList>
            <person name="Kozlowski J.A."/>
            <person name="Kits K.D."/>
            <person name="Stein L.Y."/>
        </authorList>
    </citation>
    <scope>NUCLEOTIDE SEQUENCE [LARGE SCALE GENOMIC DNA]</scope>
    <source>
        <strain evidence="1 3">Nm2</strain>
    </source>
</reference>
<organism evidence="1 3">
    <name type="scientific">Nitrosomonas communis</name>
    <dbReference type="NCBI Taxonomy" id="44574"/>
    <lineage>
        <taxon>Bacteria</taxon>
        <taxon>Pseudomonadati</taxon>
        <taxon>Pseudomonadota</taxon>
        <taxon>Betaproteobacteria</taxon>
        <taxon>Nitrosomonadales</taxon>
        <taxon>Nitrosomonadaceae</taxon>
        <taxon>Nitrosomonas</taxon>
    </lineage>
</organism>
<sequence>MLYKKSELGWDLFNCAMKDASGLWQTAEPCLYYSYHSHFEKVAPLLARIYHEDGEKGMKTWGRISALAALSNRIDFDVWLEDLKTLGVTDAWQGAASVWTNTENIKQHRSQCLAGIEAGLNADSPHANIIAKGLEKLFRDSTSVISIRTELIRKCFSILENDNENRQHYFFEFGDWLNGISQHDPEQAIAATEIFLTYVKRTRPYLYDHGNNLTQLMTRLFSEAEEREESDHGEMLWRVVSIQDTLLSLGLDSINDWLRAAERP</sequence>
<dbReference type="AlphaFoldDB" id="A0A0F7KJQ5"/>
<evidence type="ECO:0000313" key="1">
    <source>
        <dbReference type="EMBL" id="AKH39042.1"/>
    </source>
</evidence>
<dbReference type="Proteomes" id="UP000324176">
    <property type="component" value="Unassembled WGS sequence"/>
</dbReference>
<dbReference type="EMBL" id="VNHT01000060">
    <property type="protein sequence ID" value="TYP80420.1"/>
    <property type="molecule type" value="Genomic_DNA"/>
</dbReference>
<gene>
    <name evidence="1" type="ORF">AAW31_16465</name>
    <name evidence="2" type="ORF">BCL69_106017</name>
</gene>
<dbReference type="Proteomes" id="UP000034156">
    <property type="component" value="Chromosome"/>
</dbReference>
<dbReference type="KEGG" id="nco:AAW31_16465"/>
<evidence type="ECO:0000313" key="2">
    <source>
        <dbReference type="EMBL" id="TYP80420.1"/>
    </source>
</evidence>
<name>A0A0F7KJQ5_9PROT</name>
<dbReference type="EMBL" id="CP011451">
    <property type="protein sequence ID" value="AKH39042.1"/>
    <property type="molecule type" value="Genomic_DNA"/>
</dbReference>
<evidence type="ECO:0000313" key="3">
    <source>
        <dbReference type="Proteomes" id="UP000034156"/>
    </source>
</evidence>
<reference evidence="2 4" key="3">
    <citation type="submission" date="2019-07" db="EMBL/GenBank/DDBJ databases">
        <title>Active sludge and wastewater microbial communities from Klosterneuburg, Austria.</title>
        <authorList>
            <person name="Wagner M."/>
        </authorList>
    </citation>
    <scope>NUCLEOTIDE SEQUENCE [LARGE SCALE GENOMIC DNA]</scope>
    <source>
        <strain evidence="2 4">Nm2</strain>
    </source>
</reference>
<reference evidence="3" key="1">
    <citation type="submission" date="2015-05" db="EMBL/GenBank/DDBJ databases">
        <title>Draft genome of Nitrosomonas communis strain Nm2.</title>
        <authorList>
            <person name="Kozlowski J.A."/>
            <person name="Kits K.D."/>
            <person name="Stein L.Y."/>
        </authorList>
    </citation>
    <scope>NUCLEOTIDE SEQUENCE [LARGE SCALE GENOMIC DNA]</scope>
    <source>
        <strain evidence="3">Nm2</strain>
    </source>
</reference>
<dbReference type="PATRIC" id="fig|44574.3.peg.3976"/>
<keyword evidence="3" id="KW-1185">Reference proteome</keyword>